<gene>
    <name evidence="3" type="ORF">NYO98_03615</name>
</gene>
<dbReference type="PANTHER" id="PTHR43244">
    <property type="match status" value="1"/>
</dbReference>
<accession>A0ABT4C8S5</accession>
<keyword evidence="4" id="KW-1185">Reference proteome</keyword>
<feature type="domain" description="Luciferase-like" evidence="2">
    <location>
        <begin position="11"/>
        <end position="223"/>
    </location>
</feature>
<evidence type="ECO:0000256" key="1">
    <source>
        <dbReference type="ARBA" id="ARBA00023002"/>
    </source>
</evidence>
<dbReference type="Pfam" id="PF00296">
    <property type="entry name" value="Bac_luciferase"/>
    <property type="match status" value="1"/>
</dbReference>
<evidence type="ECO:0000259" key="2">
    <source>
        <dbReference type="Pfam" id="PF00296"/>
    </source>
</evidence>
<dbReference type="RefSeq" id="WP_268110160.1">
    <property type="nucleotide sequence ID" value="NZ_JAPPUX010000001.1"/>
</dbReference>
<evidence type="ECO:0000313" key="4">
    <source>
        <dbReference type="Proteomes" id="UP001074726"/>
    </source>
</evidence>
<name>A0ABT4C8S5_9ACTN</name>
<dbReference type="Proteomes" id="UP001074726">
    <property type="component" value="Unassembled WGS sequence"/>
</dbReference>
<dbReference type="InterPro" id="IPR011251">
    <property type="entry name" value="Luciferase-like_dom"/>
</dbReference>
<dbReference type="Gene3D" id="3.20.20.30">
    <property type="entry name" value="Luciferase-like domain"/>
    <property type="match status" value="1"/>
</dbReference>
<sequence length="288" mass="30463">MEVAAHLPQDATSGDRPDVGRVRDVVDAARDLGMAAVCANDHLTFHRPWLDGPTLLAAVADRAGGMDLATTVALPSLRGPAQLAAALATLASLAPGRVVAGVGAGSSAADHAVAGVPFDERWPRFEESLQVLRGLVGGGPLPVWVASWGSAAGLRRVARWGDGWLASAYNTTPEAFADGRRRLARERERLGGSDLPAAVATMWTWVTDEPAEAERVLVDVLAPLVRRDPAELRDRVCVGDEDHCADLLGRYAAAGCTRVHVWPLGDEVAQLERLVHDVLPRLARPSGG</sequence>
<dbReference type="PANTHER" id="PTHR43244:SF1">
    <property type="entry name" value="5,10-METHYLENETETRAHYDROMETHANOPTERIN REDUCTASE"/>
    <property type="match status" value="1"/>
</dbReference>
<dbReference type="EMBL" id="JAPPUX010000001">
    <property type="protein sequence ID" value="MCY4725355.1"/>
    <property type="molecule type" value="Genomic_DNA"/>
</dbReference>
<dbReference type="SUPFAM" id="SSF51679">
    <property type="entry name" value="Bacterial luciferase-like"/>
    <property type="match status" value="1"/>
</dbReference>
<reference evidence="3" key="1">
    <citation type="submission" date="2022-08" db="EMBL/GenBank/DDBJ databases">
        <title>Genome sequencing of Nocardioides sp. STR2.</title>
        <authorList>
            <person name="So Y."/>
        </authorList>
    </citation>
    <scope>NUCLEOTIDE SEQUENCE</scope>
    <source>
        <strain evidence="3">STR2</strain>
    </source>
</reference>
<keyword evidence="1" id="KW-0560">Oxidoreductase</keyword>
<organism evidence="3 4">
    <name type="scientific">Nocardioides pini</name>
    <dbReference type="NCBI Taxonomy" id="2975053"/>
    <lineage>
        <taxon>Bacteria</taxon>
        <taxon>Bacillati</taxon>
        <taxon>Actinomycetota</taxon>
        <taxon>Actinomycetes</taxon>
        <taxon>Propionibacteriales</taxon>
        <taxon>Nocardioidaceae</taxon>
        <taxon>Nocardioides</taxon>
    </lineage>
</organism>
<dbReference type="InterPro" id="IPR050564">
    <property type="entry name" value="F420-G6PD/mer"/>
</dbReference>
<evidence type="ECO:0000313" key="3">
    <source>
        <dbReference type="EMBL" id="MCY4725355.1"/>
    </source>
</evidence>
<dbReference type="InterPro" id="IPR036661">
    <property type="entry name" value="Luciferase-like_sf"/>
</dbReference>
<proteinExistence type="predicted"/>
<protein>
    <submittedName>
        <fullName evidence="3">LLM class flavin-dependent oxidoreductase</fullName>
    </submittedName>
</protein>
<comment type="caution">
    <text evidence="3">The sequence shown here is derived from an EMBL/GenBank/DDBJ whole genome shotgun (WGS) entry which is preliminary data.</text>
</comment>